<name>A0A067MI70_BOTB1</name>
<evidence type="ECO:0000313" key="1">
    <source>
        <dbReference type="EMBL" id="KDQ14395.1"/>
    </source>
</evidence>
<accession>A0A067MI70</accession>
<reference evidence="2" key="1">
    <citation type="journal article" date="2014" name="Proc. Natl. Acad. Sci. U.S.A.">
        <title>Extensive sampling of basidiomycete genomes demonstrates inadequacy of the white-rot/brown-rot paradigm for wood decay fungi.</title>
        <authorList>
            <person name="Riley R."/>
            <person name="Salamov A.A."/>
            <person name="Brown D.W."/>
            <person name="Nagy L.G."/>
            <person name="Floudas D."/>
            <person name="Held B.W."/>
            <person name="Levasseur A."/>
            <person name="Lombard V."/>
            <person name="Morin E."/>
            <person name="Otillar R."/>
            <person name="Lindquist E.A."/>
            <person name="Sun H."/>
            <person name="LaButti K.M."/>
            <person name="Schmutz J."/>
            <person name="Jabbour D."/>
            <person name="Luo H."/>
            <person name="Baker S.E."/>
            <person name="Pisabarro A.G."/>
            <person name="Walton J.D."/>
            <person name="Blanchette R.A."/>
            <person name="Henrissat B."/>
            <person name="Martin F."/>
            <person name="Cullen D."/>
            <person name="Hibbett D.S."/>
            <person name="Grigoriev I.V."/>
        </authorList>
    </citation>
    <scope>NUCLEOTIDE SEQUENCE [LARGE SCALE GENOMIC DNA]</scope>
    <source>
        <strain evidence="2">FD-172 SS1</strain>
    </source>
</reference>
<organism evidence="1 2">
    <name type="scientific">Botryobasidium botryosum (strain FD-172 SS1)</name>
    <dbReference type="NCBI Taxonomy" id="930990"/>
    <lineage>
        <taxon>Eukaryota</taxon>
        <taxon>Fungi</taxon>
        <taxon>Dikarya</taxon>
        <taxon>Basidiomycota</taxon>
        <taxon>Agaricomycotina</taxon>
        <taxon>Agaricomycetes</taxon>
        <taxon>Cantharellales</taxon>
        <taxon>Botryobasidiaceae</taxon>
        <taxon>Botryobasidium</taxon>
    </lineage>
</organism>
<dbReference type="InParanoid" id="A0A067MI70"/>
<dbReference type="Proteomes" id="UP000027195">
    <property type="component" value="Unassembled WGS sequence"/>
</dbReference>
<dbReference type="AlphaFoldDB" id="A0A067MI70"/>
<evidence type="ECO:0000313" key="2">
    <source>
        <dbReference type="Proteomes" id="UP000027195"/>
    </source>
</evidence>
<sequence length="83" mass="9250">MASSDPRNFYKVDPASVDPEALAQRQARYLKIHAEETEGPRRVELRPKGEAWRDGGMDPFLLVPLGSDPDAYLDGVELVGRLL</sequence>
<dbReference type="HOGENOM" id="CLU_2542276_0_0_1"/>
<dbReference type="EMBL" id="KL198038">
    <property type="protein sequence ID" value="KDQ14395.1"/>
    <property type="molecule type" value="Genomic_DNA"/>
</dbReference>
<proteinExistence type="predicted"/>
<gene>
    <name evidence="1" type="ORF">BOTBODRAFT_174876</name>
</gene>
<keyword evidence="2" id="KW-1185">Reference proteome</keyword>
<protein>
    <submittedName>
        <fullName evidence="1">Uncharacterized protein</fullName>
    </submittedName>
</protein>